<evidence type="ECO:0000256" key="1">
    <source>
        <dbReference type="SAM" id="Phobius"/>
    </source>
</evidence>
<reference evidence="2 3" key="2">
    <citation type="journal article" date="2015" name="Eukaryot. Cell">
        <title>Genetic mapping reveals that sinefungin resistance in Toxoplasma gondii is controlled by a putative amino acid transporter locus that can be used as a negative selectable marker.</title>
        <authorList>
            <person name="Behnke M.S."/>
            <person name="Khan A."/>
            <person name="Sibley L.D."/>
        </authorList>
    </citation>
    <scope>NUCLEOTIDE SEQUENCE [LARGE SCALE GENOMIC DNA]</scope>
    <source>
        <strain evidence="2 3">VAND</strain>
    </source>
</reference>
<protein>
    <submittedName>
        <fullName evidence="2">Toxoplasma gondii family C protein</fullName>
    </submittedName>
</protein>
<name>A0A086PTW5_TOXGO</name>
<keyword evidence="1" id="KW-0812">Transmembrane</keyword>
<accession>A0A086PTW5</accession>
<organism evidence="2 3">
    <name type="scientific">Toxoplasma gondii VAND</name>
    <dbReference type="NCBI Taxonomy" id="933077"/>
    <lineage>
        <taxon>Eukaryota</taxon>
        <taxon>Sar</taxon>
        <taxon>Alveolata</taxon>
        <taxon>Apicomplexa</taxon>
        <taxon>Conoidasida</taxon>
        <taxon>Coccidia</taxon>
        <taxon>Eucoccidiorida</taxon>
        <taxon>Eimeriorina</taxon>
        <taxon>Sarcocystidae</taxon>
        <taxon>Toxoplasma</taxon>
    </lineage>
</organism>
<proteinExistence type="predicted"/>
<gene>
    <name evidence="2" type="ORF">TGVAND_437500</name>
</gene>
<evidence type="ECO:0000313" key="3">
    <source>
        <dbReference type="Proteomes" id="UP000028840"/>
    </source>
</evidence>
<comment type="caution">
    <text evidence="2">The sequence shown here is derived from an EMBL/GenBank/DDBJ whole genome shotgun (WGS) entry which is preliminary data.</text>
</comment>
<dbReference type="AlphaFoldDB" id="A0A086PTW5"/>
<evidence type="ECO:0000313" key="2">
    <source>
        <dbReference type="EMBL" id="KFH03797.1"/>
    </source>
</evidence>
<sequence>MRAQFYSLASIMLAVLLGTIFLNSGRNLRKATTPASIVRMQIAMHDDGRLEAQGLDIRRSLRTIHARDGLHLMCVVPIFMDPSPPGYSGVLDVRKVVDAHNTKLLYGSEPNESSLPEMKRDMSLLRVTW</sequence>
<reference evidence="2 3" key="1">
    <citation type="submission" date="2014-08" db="EMBL/GenBank/DDBJ databases">
        <authorList>
            <person name="Sibley D."/>
            <person name="Venepally P."/>
            <person name="Karamycheva S."/>
            <person name="Hadjithomas M."/>
            <person name="Khan A."/>
            <person name="Brunk B."/>
            <person name="Roos D."/>
            <person name="Caler E."/>
            <person name="Lorenzi H."/>
        </authorList>
    </citation>
    <scope>NUCLEOTIDE SEQUENCE [LARGE SCALE GENOMIC DNA]</scope>
    <source>
        <strain evidence="2 3">VAND</strain>
    </source>
</reference>
<dbReference type="VEuPathDB" id="ToxoDB:TGVAND_437500"/>
<keyword evidence="1" id="KW-1133">Transmembrane helix</keyword>
<feature type="transmembrane region" description="Helical" evidence="1">
    <location>
        <begin position="6"/>
        <end position="23"/>
    </location>
</feature>
<keyword evidence="1" id="KW-0472">Membrane</keyword>
<dbReference type="Proteomes" id="UP000028840">
    <property type="component" value="Unassembled WGS sequence"/>
</dbReference>
<dbReference type="EMBL" id="AEYJ02001229">
    <property type="protein sequence ID" value="KFH03797.1"/>
    <property type="molecule type" value="Genomic_DNA"/>
</dbReference>